<accession>A0A8B6DYZ3</accession>
<dbReference type="Pfam" id="PF00787">
    <property type="entry name" value="PX"/>
    <property type="match status" value="1"/>
</dbReference>
<feature type="compositionally biased region" description="Polar residues" evidence="2">
    <location>
        <begin position="106"/>
        <end position="115"/>
    </location>
</feature>
<evidence type="ECO:0000313" key="5">
    <source>
        <dbReference type="Proteomes" id="UP000596742"/>
    </source>
</evidence>
<dbReference type="GO" id="GO:0005737">
    <property type="term" value="C:cytoplasm"/>
    <property type="evidence" value="ECO:0007669"/>
    <property type="project" value="TreeGrafter"/>
</dbReference>
<gene>
    <name evidence="4" type="ORF">MGAL_10B030842</name>
</gene>
<proteinExistence type="predicted"/>
<dbReference type="OrthoDB" id="10255964at2759"/>
<dbReference type="PROSITE" id="PS50195">
    <property type="entry name" value="PX"/>
    <property type="match status" value="1"/>
</dbReference>
<evidence type="ECO:0000259" key="3">
    <source>
        <dbReference type="PROSITE" id="PS50195"/>
    </source>
</evidence>
<dbReference type="GO" id="GO:0016176">
    <property type="term" value="F:superoxide-generating NADPH oxidase activator activity"/>
    <property type="evidence" value="ECO:0007669"/>
    <property type="project" value="TreeGrafter"/>
</dbReference>
<keyword evidence="1" id="KW-0677">Repeat</keyword>
<organism evidence="4 5">
    <name type="scientific">Mytilus galloprovincialis</name>
    <name type="common">Mediterranean mussel</name>
    <dbReference type="NCBI Taxonomy" id="29158"/>
    <lineage>
        <taxon>Eukaryota</taxon>
        <taxon>Metazoa</taxon>
        <taxon>Spiralia</taxon>
        <taxon>Lophotrochozoa</taxon>
        <taxon>Mollusca</taxon>
        <taxon>Bivalvia</taxon>
        <taxon>Autobranchia</taxon>
        <taxon>Pteriomorphia</taxon>
        <taxon>Mytilida</taxon>
        <taxon>Mytiloidea</taxon>
        <taxon>Mytilidae</taxon>
        <taxon>Mytilinae</taxon>
        <taxon>Mytilus</taxon>
    </lineage>
</organism>
<comment type="caution">
    <text evidence="4">The sequence shown here is derived from an EMBL/GenBank/DDBJ whole genome shotgun (WGS) entry which is preliminary data.</text>
</comment>
<dbReference type="Gene3D" id="3.30.1520.10">
    <property type="entry name" value="Phox-like domain"/>
    <property type="match status" value="1"/>
</dbReference>
<reference evidence="4" key="1">
    <citation type="submission" date="2018-11" db="EMBL/GenBank/DDBJ databases">
        <authorList>
            <person name="Alioto T."/>
            <person name="Alioto T."/>
        </authorList>
    </citation>
    <scope>NUCLEOTIDE SEQUENCE</scope>
</reference>
<dbReference type="EMBL" id="UYJE01004270">
    <property type="protein sequence ID" value="VDI26693.1"/>
    <property type="molecule type" value="Genomic_DNA"/>
</dbReference>
<dbReference type="InterPro" id="IPR001683">
    <property type="entry name" value="PX_dom"/>
</dbReference>
<dbReference type="PANTHER" id="PTHR15706">
    <property type="entry name" value="SH3 MULTIPLE DOMAIN"/>
    <property type="match status" value="1"/>
</dbReference>
<feature type="region of interest" description="Disordered" evidence="2">
    <location>
        <begin position="89"/>
        <end position="115"/>
    </location>
</feature>
<dbReference type="GO" id="GO:0042554">
    <property type="term" value="P:superoxide anion generation"/>
    <property type="evidence" value="ECO:0007669"/>
    <property type="project" value="TreeGrafter"/>
</dbReference>
<dbReference type="SUPFAM" id="SSF64268">
    <property type="entry name" value="PX domain"/>
    <property type="match status" value="1"/>
</dbReference>
<dbReference type="GO" id="GO:0035091">
    <property type="term" value="F:phosphatidylinositol binding"/>
    <property type="evidence" value="ECO:0007669"/>
    <property type="project" value="InterPro"/>
</dbReference>
<dbReference type="InterPro" id="IPR036871">
    <property type="entry name" value="PX_dom_sf"/>
</dbReference>
<keyword evidence="5" id="KW-1185">Reference proteome</keyword>
<dbReference type="PANTHER" id="PTHR15706:SF2">
    <property type="entry name" value="SH3 AND PX DOMAIN-CONTAINING PROTEIN 2A"/>
    <property type="match status" value="1"/>
</dbReference>
<feature type="domain" description="PX" evidence="3">
    <location>
        <begin position="7"/>
        <end position="115"/>
    </location>
</feature>
<name>A0A8B6DYZ3_MYTGA</name>
<protein>
    <recommendedName>
        <fullName evidence="3">PX domain-containing protein</fullName>
    </recommendedName>
</protein>
<evidence type="ECO:0000313" key="4">
    <source>
        <dbReference type="EMBL" id="VDI26693.1"/>
    </source>
</evidence>
<evidence type="ECO:0000256" key="2">
    <source>
        <dbReference type="SAM" id="MobiDB-lite"/>
    </source>
</evidence>
<dbReference type="AlphaFoldDB" id="A0A8B6DYZ3"/>
<evidence type="ECO:0000256" key="1">
    <source>
        <dbReference type="ARBA" id="ARBA00022737"/>
    </source>
</evidence>
<dbReference type="Proteomes" id="UP000596742">
    <property type="component" value="Unassembled WGS sequence"/>
</dbReference>
<dbReference type="InterPro" id="IPR051228">
    <property type="entry name" value="NADPH_Oxidase/PX-Domain"/>
</dbReference>
<sequence>MMASQDRKITEIQVEDIQKRRHPSKHYVYVIKVIWSDGSRHVIYRRYSRFFDFQLSLLEKFPIEAGSIDPQRRIIPFLPGHKIENEDWECVKETTTPPKNNKHQEATNGSSTQSK</sequence>